<accession>A0A5B7HPZ6</accession>
<feature type="region of interest" description="Disordered" evidence="1">
    <location>
        <begin position="37"/>
        <end position="62"/>
    </location>
</feature>
<protein>
    <submittedName>
        <fullName evidence="2">Uncharacterized protein</fullName>
    </submittedName>
</protein>
<sequence length="83" mass="9053">MLSLLPFSLSFPPDFTPLHPTRPFSILPRPVLPCPAPSRLAPSRPSPPYPAPPSSTLPRPASHISTLSCDAIDLPRASRMCRR</sequence>
<keyword evidence="3" id="KW-1185">Reference proteome</keyword>
<feature type="compositionally biased region" description="Pro residues" evidence="1">
    <location>
        <begin position="44"/>
        <end position="55"/>
    </location>
</feature>
<name>A0A5B7HPZ6_PORTR</name>
<evidence type="ECO:0000313" key="2">
    <source>
        <dbReference type="EMBL" id="MPC71307.1"/>
    </source>
</evidence>
<dbReference type="EMBL" id="VSRR010032662">
    <property type="protein sequence ID" value="MPC71307.1"/>
    <property type="molecule type" value="Genomic_DNA"/>
</dbReference>
<comment type="caution">
    <text evidence="2">The sequence shown here is derived from an EMBL/GenBank/DDBJ whole genome shotgun (WGS) entry which is preliminary data.</text>
</comment>
<reference evidence="2 3" key="1">
    <citation type="submission" date="2019-05" db="EMBL/GenBank/DDBJ databases">
        <title>Another draft genome of Portunus trituberculatus and its Hox gene families provides insights of decapod evolution.</title>
        <authorList>
            <person name="Jeong J.-H."/>
            <person name="Song I."/>
            <person name="Kim S."/>
            <person name="Choi T."/>
            <person name="Kim D."/>
            <person name="Ryu S."/>
            <person name="Kim W."/>
        </authorList>
    </citation>
    <scope>NUCLEOTIDE SEQUENCE [LARGE SCALE GENOMIC DNA]</scope>
    <source>
        <tissue evidence="2">Muscle</tissue>
    </source>
</reference>
<proteinExistence type="predicted"/>
<organism evidence="2 3">
    <name type="scientific">Portunus trituberculatus</name>
    <name type="common">Swimming crab</name>
    <name type="synonym">Neptunus trituberculatus</name>
    <dbReference type="NCBI Taxonomy" id="210409"/>
    <lineage>
        <taxon>Eukaryota</taxon>
        <taxon>Metazoa</taxon>
        <taxon>Ecdysozoa</taxon>
        <taxon>Arthropoda</taxon>
        <taxon>Crustacea</taxon>
        <taxon>Multicrustacea</taxon>
        <taxon>Malacostraca</taxon>
        <taxon>Eumalacostraca</taxon>
        <taxon>Eucarida</taxon>
        <taxon>Decapoda</taxon>
        <taxon>Pleocyemata</taxon>
        <taxon>Brachyura</taxon>
        <taxon>Eubrachyura</taxon>
        <taxon>Portunoidea</taxon>
        <taxon>Portunidae</taxon>
        <taxon>Portuninae</taxon>
        <taxon>Portunus</taxon>
    </lineage>
</organism>
<evidence type="ECO:0000256" key="1">
    <source>
        <dbReference type="SAM" id="MobiDB-lite"/>
    </source>
</evidence>
<dbReference type="Proteomes" id="UP000324222">
    <property type="component" value="Unassembled WGS sequence"/>
</dbReference>
<dbReference type="AlphaFoldDB" id="A0A5B7HPZ6"/>
<gene>
    <name evidence="2" type="ORF">E2C01_065581</name>
</gene>
<evidence type="ECO:0000313" key="3">
    <source>
        <dbReference type="Proteomes" id="UP000324222"/>
    </source>
</evidence>